<dbReference type="PROSITE" id="PS51186">
    <property type="entry name" value="GNAT"/>
    <property type="match status" value="1"/>
</dbReference>
<dbReference type="GO" id="GO:0016747">
    <property type="term" value="F:acyltransferase activity, transferring groups other than amino-acyl groups"/>
    <property type="evidence" value="ECO:0007669"/>
    <property type="project" value="InterPro"/>
</dbReference>
<dbReference type="SUPFAM" id="SSF55729">
    <property type="entry name" value="Acyl-CoA N-acyltransferases (Nat)"/>
    <property type="match status" value="1"/>
</dbReference>
<dbReference type="EMBL" id="CADCWM010001075">
    <property type="protein sequence ID" value="CAA9587940.1"/>
    <property type="molecule type" value="Genomic_DNA"/>
</dbReference>
<gene>
    <name evidence="2" type="ORF">AVDCRST_MAG88-4296</name>
</gene>
<evidence type="ECO:0000313" key="2">
    <source>
        <dbReference type="EMBL" id="CAA9587940.1"/>
    </source>
</evidence>
<proteinExistence type="predicted"/>
<dbReference type="Pfam" id="PF13302">
    <property type="entry name" value="Acetyltransf_3"/>
    <property type="match status" value="1"/>
</dbReference>
<name>A0A6J4VYI2_9BACT</name>
<protein>
    <recommendedName>
        <fullName evidence="1">N-acetyltransferase domain-containing protein</fullName>
    </recommendedName>
</protein>
<accession>A0A6J4VYI2</accession>
<dbReference type="InterPro" id="IPR000182">
    <property type="entry name" value="GNAT_dom"/>
</dbReference>
<dbReference type="InterPro" id="IPR016181">
    <property type="entry name" value="Acyl_CoA_acyltransferase"/>
</dbReference>
<dbReference type="AlphaFoldDB" id="A0A6J4VYI2"/>
<evidence type="ECO:0000259" key="1">
    <source>
        <dbReference type="PROSITE" id="PS51186"/>
    </source>
</evidence>
<feature type="domain" description="N-acetyltransferase" evidence="1">
    <location>
        <begin position="9"/>
        <end position="169"/>
    </location>
</feature>
<dbReference type="Gene3D" id="3.40.630.30">
    <property type="match status" value="1"/>
</dbReference>
<organism evidence="2">
    <name type="scientific">uncultured Thermomicrobiales bacterium</name>
    <dbReference type="NCBI Taxonomy" id="1645740"/>
    <lineage>
        <taxon>Bacteria</taxon>
        <taxon>Pseudomonadati</taxon>
        <taxon>Thermomicrobiota</taxon>
        <taxon>Thermomicrobia</taxon>
        <taxon>Thermomicrobiales</taxon>
        <taxon>environmental samples</taxon>
    </lineage>
</organism>
<sequence length="175" mass="19441">MTGEPAARFVFAPMTEPDARAVAAWRYEGPYALYNADPARLDETLRALLAPRNHYYAVRTTEDGLVGTFCFGPDAQVPGGDYDDLDALDIGLGLRPELTGRGLGEAFLLAGLAFAREQFVPAPTRFRLTVATFNRRAIRVYEHAGFRPTHRFVRPSDGHEFLQMDRPAWLPATKG</sequence>
<reference evidence="2" key="1">
    <citation type="submission" date="2020-02" db="EMBL/GenBank/DDBJ databases">
        <authorList>
            <person name="Meier V. D."/>
        </authorList>
    </citation>
    <scope>NUCLEOTIDE SEQUENCE</scope>
    <source>
        <strain evidence="2">AVDCRST_MAG88</strain>
    </source>
</reference>